<dbReference type="HOGENOM" id="CLU_010086_2_1_1"/>
<sequence length="668" mass="75268">MNRPPPFVPTTYNYEKALDDIPGLHWSVHEFLHSRMLESEEYTLRMDPNKERLYFATGYGLIQCLKGLMSFEDKDLHTAINDTKRGNAIAAAHRKQSPSLAGRLASYIVPGLHSGPEWIAQMTPLERHAELVYAESLYEKSLLGIVQSGDWLTFIKEVLNMRTTMSIYRQLGRWLESVDAAYTASHSQNSDRAQATTGLSPRGLMEDPSVDCHFRSGVYLGLGMSHLALSLMPARLVTIVEMFGYRADRMEGLRYLEWPGGWSRGRAEDVVSQEDEGVRRPFCDMTLLIFHLVLSMYTFEGVDINMAERIVNWNLKTYPDGPFFLFGAGRLALARSQPERALEYYARGAQCQAQYRSMNHISWWESAIANMTLWNVRASIEWWSKLAAESTWSKATFTYAQAACLAELGEHAAAAKLMENVSGLRQRIAGKSIPLEKFAARKARKYIAQKNRALLPALEFGYFFSTIARAPPKIIIEKMVPDVRRALEELGLSEAGSDTALPTQNGSAAGYDRERKASTNGKGVRNGTANAAREGYWDDVCLVRFLEGVCWQYLTYPNPDAELDESERNPVPIEDARRRAEGAFQAVFEHGPKIELDHYLVYYSHFECGRFLASSGMKDEARKQFDKVISGKTLEANPAGRKGKYSLENALLIRTHSAVDALSQDKQL</sequence>
<dbReference type="AlphaFoldDB" id="A0A0C2ZY91"/>
<dbReference type="GO" id="GO:0005741">
    <property type="term" value="C:mitochondrial outer membrane"/>
    <property type="evidence" value="ECO:0007669"/>
    <property type="project" value="TreeGrafter"/>
</dbReference>
<dbReference type="SUPFAM" id="SSF48452">
    <property type="entry name" value="TPR-like"/>
    <property type="match status" value="1"/>
</dbReference>
<dbReference type="GO" id="GO:0005634">
    <property type="term" value="C:nucleus"/>
    <property type="evidence" value="ECO:0007669"/>
    <property type="project" value="TreeGrafter"/>
</dbReference>
<dbReference type="InterPro" id="IPR019412">
    <property type="entry name" value="IML2/TPR_39"/>
</dbReference>
<protein>
    <submittedName>
        <fullName evidence="2">Uncharacterized protein</fullName>
    </submittedName>
</protein>
<feature type="region of interest" description="Disordered" evidence="1">
    <location>
        <begin position="495"/>
        <end position="524"/>
    </location>
</feature>
<name>A0A0C2ZY91_9AGAM</name>
<keyword evidence="3" id="KW-1185">Reference proteome</keyword>
<dbReference type="PANTHER" id="PTHR31859">
    <property type="entry name" value="TETRATRICOPEPTIDE REPEAT PROTEIN 39 FAMILY MEMBER"/>
    <property type="match status" value="1"/>
</dbReference>
<reference evidence="2 3" key="1">
    <citation type="submission" date="2014-04" db="EMBL/GenBank/DDBJ databases">
        <authorList>
            <consortium name="DOE Joint Genome Institute"/>
            <person name="Kuo A."/>
            <person name="Kohler A."/>
            <person name="Nagy L.G."/>
            <person name="Floudas D."/>
            <person name="Copeland A."/>
            <person name="Barry K.W."/>
            <person name="Cichocki N."/>
            <person name="Veneault-Fourrey C."/>
            <person name="LaButti K."/>
            <person name="Lindquist E.A."/>
            <person name="Lipzen A."/>
            <person name="Lundell T."/>
            <person name="Morin E."/>
            <person name="Murat C."/>
            <person name="Sun H."/>
            <person name="Tunlid A."/>
            <person name="Henrissat B."/>
            <person name="Grigoriev I.V."/>
            <person name="Hibbett D.S."/>
            <person name="Martin F."/>
            <person name="Nordberg H.P."/>
            <person name="Cantor M.N."/>
            <person name="Hua S.X."/>
        </authorList>
    </citation>
    <scope>NUCLEOTIDE SEQUENCE [LARGE SCALE GENOMIC DNA]</scope>
    <source>
        <strain evidence="2 3">Foug A</strain>
    </source>
</reference>
<evidence type="ECO:0000313" key="3">
    <source>
        <dbReference type="Proteomes" id="UP000053989"/>
    </source>
</evidence>
<proteinExistence type="predicted"/>
<dbReference type="InterPro" id="IPR011990">
    <property type="entry name" value="TPR-like_helical_dom_sf"/>
</dbReference>
<organism evidence="2 3">
    <name type="scientific">Scleroderma citrinum Foug A</name>
    <dbReference type="NCBI Taxonomy" id="1036808"/>
    <lineage>
        <taxon>Eukaryota</taxon>
        <taxon>Fungi</taxon>
        <taxon>Dikarya</taxon>
        <taxon>Basidiomycota</taxon>
        <taxon>Agaricomycotina</taxon>
        <taxon>Agaricomycetes</taxon>
        <taxon>Agaricomycetidae</taxon>
        <taxon>Boletales</taxon>
        <taxon>Sclerodermatineae</taxon>
        <taxon>Sclerodermataceae</taxon>
        <taxon>Scleroderma</taxon>
    </lineage>
</organism>
<dbReference type="InParanoid" id="A0A0C2ZY91"/>
<dbReference type="Proteomes" id="UP000053989">
    <property type="component" value="Unassembled WGS sequence"/>
</dbReference>
<evidence type="ECO:0000256" key="1">
    <source>
        <dbReference type="SAM" id="MobiDB-lite"/>
    </source>
</evidence>
<dbReference type="EMBL" id="KN822017">
    <property type="protein sequence ID" value="KIM66408.1"/>
    <property type="molecule type" value="Genomic_DNA"/>
</dbReference>
<reference evidence="3" key="2">
    <citation type="submission" date="2015-01" db="EMBL/GenBank/DDBJ databases">
        <title>Evolutionary Origins and Diversification of the Mycorrhizal Mutualists.</title>
        <authorList>
            <consortium name="DOE Joint Genome Institute"/>
            <consortium name="Mycorrhizal Genomics Consortium"/>
            <person name="Kohler A."/>
            <person name="Kuo A."/>
            <person name="Nagy L.G."/>
            <person name="Floudas D."/>
            <person name="Copeland A."/>
            <person name="Barry K.W."/>
            <person name="Cichocki N."/>
            <person name="Veneault-Fourrey C."/>
            <person name="LaButti K."/>
            <person name="Lindquist E.A."/>
            <person name="Lipzen A."/>
            <person name="Lundell T."/>
            <person name="Morin E."/>
            <person name="Murat C."/>
            <person name="Riley R."/>
            <person name="Ohm R."/>
            <person name="Sun H."/>
            <person name="Tunlid A."/>
            <person name="Henrissat B."/>
            <person name="Grigoriev I.V."/>
            <person name="Hibbett D.S."/>
            <person name="Martin F."/>
        </authorList>
    </citation>
    <scope>NUCLEOTIDE SEQUENCE [LARGE SCALE GENOMIC DNA]</scope>
    <source>
        <strain evidence="3">Foug A</strain>
    </source>
</reference>
<gene>
    <name evidence="2" type="ORF">SCLCIDRAFT_1211163</name>
</gene>
<dbReference type="OrthoDB" id="43460at2759"/>
<dbReference type="Pfam" id="PF10300">
    <property type="entry name" value="Iml2-TPR_39"/>
    <property type="match status" value="1"/>
</dbReference>
<dbReference type="PANTHER" id="PTHR31859:SF1">
    <property type="entry name" value="TETRATRICOPEPTIDE REPEAT PROTEIN 39C"/>
    <property type="match status" value="1"/>
</dbReference>
<evidence type="ECO:0000313" key="2">
    <source>
        <dbReference type="EMBL" id="KIM66408.1"/>
    </source>
</evidence>
<accession>A0A0C2ZY91</accession>
<dbReference type="GO" id="GO:0005829">
    <property type="term" value="C:cytosol"/>
    <property type="evidence" value="ECO:0007669"/>
    <property type="project" value="TreeGrafter"/>
</dbReference>